<sequence>MTALQITTTLYIHVNPHPSSKDNRFVIHSCDMSQIVPAYTLLDTREITIDFNEPDPFEIISKQVDSLRSQKEQIAAESHRKLSQIDDQIQALLCIEHSTPSSVSDDTEIPF</sequence>
<gene>
    <name evidence="1" type="ORF">ERS008491_00433</name>
</gene>
<protein>
    <submittedName>
        <fullName evidence="1">Uncharacterized protein</fullName>
    </submittedName>
</protein>
<reference evidence="1 2" key="1">
    <citation type="submission" date="2015-03" db="EMBL/GenBank/DDBJ databases">
        <authorList>
            <person name="Murphy D."/>
        </authorList>
    </citation>
    <scope>NUCLEOTIDE SEQUENCE [LARGE SCALE GENOMIC DNA]</scope>
    <source>
        <strain evidence="1 2">FCF326</strain>
    </source>
</reference>
<dbReference type="RefSeq" id="WP_050118235.1">
    <property type="nucleotide sequence ID" value="NZ_CAWMAB010000001.1"/>
</dbReference>
<organism evidence="1 2">
    <name type="scientific">Yersinia kristensenii</name>
    <dbReference type="NCBI Taxonomy" id="28152"/>
    <lineage>
        <taxon>Bacteria</taxon>
        <taxon>Pseudomonadati</taxon>
        <taxon>Pseudomonadota</taxon>
        <taxon>Gammaproteobacteria</taxon>
        <taxon>Enterobacterales</taxon>
        <taxon>Yersiniaceae</taxon>
        <taxon>Yersinia</taxon>
    </lineage>
</organism>
<evidence type="ECO:0000313" key="1">
    <source>
        <dbReference type="EMBL" id="CNE10384.1"/>
    </source>
</evidence>
<dbReference type="EMBL" id="CPYI01000001">
    <property type="protein sequence ID" value="CNE10384.1"/>
    <property type="molecule type" value="Genomic_DNA"/>
</dbReference>
<name>A0A0T9KLB2_YERKR</name>
<dbReference type="Proteomes" id="UP000045824">
    <property type="component" value="Unassembled WGS sequence"/>
</dbReference>
<proteinExistence type="predicted"/>
<dbReference type="AlphaFoldDB" id="A0A0T9KLB2"/>
<accession>A0A0T9KLB2</accession>
<evidence type="ECO:0000313" key="2">
    <source>
        <dbReference type="Proteomes" id="UP000045824"/>
    </source>
</evidence>